<name>A0A7T4EG81_9CORY</name>
<feature type="binding site" evidence="7">
    <location>
        <position position="55"/>
    </location>
    <ligand>
        <name>tRNA</name>
        <dbReference type="ChEBI" id="CHEBI:17843"/>
    </ligand>
</feature>
<dbReference type="GO" id="GO:0006515">
    <property type="term" value="P:protein quality control for misfolded or incompletely synthesized proteins"/>
    <property type="evidence" value="ECO:0007669"/>
    <property type="project" value="UniProtKB-UniRule"/>
</dbReference>
<dbReference type="GO" id="GO:0000049">
    <property type="term" value="F:tRNA binding"/>
    <property type="evidence" value="ECO:0007669"/>
    <property type="project" value="UniProtKB-UniRule"/>
</dbReference>
<evidence type="ECO:0000313" key="12">
    <source>
        <dbReference type="Proteomes" id="UP000596145"/>
    </source>
</evidence>
<sequence length="168" mass="18271">MRLFWKREPVEWLVVGLGNPGPEYAETRHNVGFRVVDALAARAGVKFCKPQTYMNRSGEAVAPLARRYKVPPERIIVVHDELDLPEGRIKVRLGGNENGHNGLKSVSECLGTRDYIRVRVGIGRPPAGTGVADWVLGTGGPIAGAPEAVRAILEEGFATAQSHINARK</sequence>
<dbReference type="PANTHER" id="PTHR17224:SF1">
    <property type="entry name" value="PEPTIDYL-TRNA HYDROLASE"/>
    <property type="match status" value="1"/>
</dbReference>
<comment type="function">
    <text evidence="7">Hydrolyzes ribosome-free peptidyl-tRNAs (with 1 or more amino acids incorporated), which drop off the ribosome during protein synthesis, or as a result of ribosome stalling.</text>
</comment>
<dbReference type="PANTHER" id="PTHR17224">
    <property type="entry name" value="PEPTIDYL-TRNA HYDROLASE"/>
    <property type="match status" value="1"/>
</dbReference>
<protein>
    <recommendedName>
        <fullName evidence="6 7">Peptidyl-tRNA hydrolase</fullName>
        <shortName evidence="7">Pth</shortName>
        <ecNumber evidence="1 7">3.1.1.29</ecNumber>
    </recommendedName>
</protein>
<evidence type="ECO:0000313" key="10">
    <source>
        <dbReference type="EMBL" id="QQB46748.1"/>
    </source>
</evidence>
<dbReference type="Pfam" id="PF01195">
    <property type="entry name" value="Pept_tRNA_hydro"/>
    <property type="match status" value="1"/>
</dbReference>
<dbReference type="Proteomes" id="UP000596145">
    <property type="component" value="Chromosome"/>
</dbReference>
<comment type="subcellular location">
    <subcellularLocation>
        <location evidence="7">Cytoplasm</location>
    </subcellularLocation>
</comment>
<dbReference type="GO" id="GO:0005737">
    <property type="term" value="C:cytoplasm"/>
    <property type="evidence" value="ECO:0007669"/>
    <property type="project" value="UniProtKB-SubCell"/>
</dbReference>
<dbReference type="CDD" id="cd00462">
    <property type="entry name" value="PTH"/>
    <property type="match status" value="1"/>
</dbReference>
<dbReference type="EMBL" id="CP069534">
    <property type="protein sequence ID" value="QRP70759.1"/>
    <property type="molecule type" value="Genomic_DNA"/>
</dbReference>
<proteinExistence type="inferred from homology"/>
<dbReference type="GO" id="GO:0072344">
    <property type="term" value="P:rescue of stalled ribosome"/>
    <property type="evidence" value="ECO:0007669"/>
    <property type="project" value="UniProtKB-UniRule"/>
</dbReference>
<evidence type="ECO:0000313" key="11">
    <source>
        <dbReference type="EMBL" id="QRP70759.1"/>
    </source>
</evidence>
<dbReference type="RefSeq" id="WP_005391289.1">
    <property type="nucleotide sequence ID" value="NZ_CP066007.1"/>
</dbReference>
<comment type="function">
    <text evidence="7">Catalyzes the release of premature peptidyl moieties from peptidyl-tRNA molecules trapped in stalled 50S ribosomal subunits, and thus maintains levels of free tRNAs and 50S ribosomes.</text>
</comment>
<dbReference type="SUPFAM" id="SSF53178">
    <property type="entry name" value="Peptidyl-tRNA hydrolase-like"/>
    <property type="match status" value="1"/>
</dbReference>
<gene>
    <name evidence="7" type="primary">pth</name>
    <name evidence="10" type="ORF">I6I10_02050</name>
    <name evidence="11" type="ORF">I6J21_00850</name>
</gene>
<keyword evidence="7" id="KW-0963">Cytoplasm</keyword>
<evidence type="ECO:0000256" key="5">
    <source>
        <dbReference type="ARBA" id="ARBA00038063"/>
    </source>
</evidence>
<keyword evidence="4 7" id="KW-0694">RNA-binding</keyword>
<evidence type="ECO:0000256" key="2">
    <source>
        <dbReference type="ARBA" id="ARBA00022555"/>
    </source>
</evidence>
<comment type="similarity">
    <text evidence="5 7 9">Belongs to the PTH family.</text>
</comment>
<keyword evidence="2 7" id="KW-0820">tRNA-binding</keyword>
<dbReference type="Proteomes" id="UP000617681">
    <property type="component" value="Chromosome"/>
</dbReference>
<evidence type="ECO:0000256" key="7">
    <source>
        <dbReference type="HAMAP-Rule" id="MF_00083"/>
    </source>
</evidence>
<dbReference type="EC" id="3.1.1.29" evidence="1 7"/>
<dbReference type="InterPro" id="IPR036416">
    <property type="entry name" value="Pept_tRNA_hydro_sf"/>
</dbReference>
<feature type="binding site" evidence="7">
    <location>
        <position position="53"/>
    </location>
    <ligand>
        <name>tRNA</name>
        <dbReference type="ChEBI" id="CHEBI:17843"/>
    </ligand>
</feature>
<reference evidence="10 12" key="1">
    <citation type="submission" date="2020-12" db="EMBL/GenBank/DDBJ databases">
        <title>FDA dAtabase for Regulatory Grade micrObial Sequences (FDA-ARGOS): Supporting development and validation of Infectious Disease Dx tests.</title>
        <authorList>
            <person name="Sproer C."/>
            <person name="Gronow S."/>
            <person name="Severitt S."/>
            <person name="Schroder I."/>
            <person name="Tallon L."/>
            <person name="Sadzewicz L."/>
            <person name="Zhao X."/>
            <person name="Boylan J."/>
            <person name="Ott S."/>
            <person name="Bowen H."/>
            <person name="Vavikolanu K."/>
            <person name="Mehta A."/>
            <person name="Aluvathingal J."/>
            <person name="Nadendla S."/>
            <person name="Lowell S."/>
            <person name="Myers T."/>
            <person name="Yan Y."/>
            <person name="Sichtig H."/>
        </authorList>
    </citation>
    <scope>NUCLEOTIDE SEQUENCE [LARGE SCALE GENOMIC DNA]</scope>
    <source>
        <strain evidence="10 12">FDAARGOS_1053</strain>
        <strain evidence="11">FDAARGOS_1191</strain>
    </source>
</reference>
<evidence type="ECO:0000256" key="4">
    <source>
        <dbReference type="ARBA" id="ARBA00022884"/>
    </source>
</evidence>
<feature type="site" description="Stabilizes the basic form of H active site to accept a proton" evidence="7">
    <location>
        <position position="80"/>
    </location>
</feature>
<dbReference type="AlphaFoldDB" id="A0A7T4EG81"/>
<comment type="subunit">
    <text evidence="7">Monomer.</text>
</comment>
<dbReference type="GO" id="GO:0004045">
    <property type="term" value="F:peptidyl-tRNA hydrolase activity"/>
    <property type="evidence" value="ECO:0007669"/>
    <property type="project" value="UniProtKB-UniRule"/>
</dbReference>
<keyword evidence="3 7" id="KW-0378">Hydrolase</keyword>
<feature type="binding site" evidence="7">
    <location>
        <position position="24"/>
    </location>
    <ligand>
        <name>tRNA</name>
        <dbReference type="ChEBI" id="CHEBI:17843"/>
    </ligand>
</feature>
<dbReference type="InterPro" id="IPR018171">
    <property type="entry name" value="Pept_tRNA_hydro_CS"/>
</dbReference>
<evidence type="ECO:0000256" key="1">
    <source>
        <dbReference type="ARBA" id="ARBA00013260"/>
    </source>
</evidence>
<comment type="catalytic activity">
    <reaction evidence="7 8">
        <text>an N-acyl-L-alpha-aminoacyl-tRNA + H2O = an N-acyl-L-amino acid + a tRNA + H(+)</text>
        <dbReference type="Rhea" id="RHEA:54448"/>
        <dbReference type="Rhea" id="RHEA-COMP:10123"/>
        <dbReference type="Rhea" id="RHEA-COMP:13883"/>
        <dbReference type="ChEBI" id="CHEBI:15377"/>
        <dbReference type="ChEBI" id="CHEBI:15378"/>
        <dbReference type="ChEBI" id="CHEBI:59874"/>
        <dbReference type="ChEBI" id="CHEBI:78442"/>
        <dbReference type="ChEBI" id="CHEBI:138191"/>
        <dbReference type="EC" id="3.1.1.29"/>
    </reaction>
</comment>
<evidence type="ECO:0000256" key="8">
    <source>
        <dbReference type="RuleBase" id="RU000673"/>
    </source>
</evidence>
<feature type="binding site" evidence="7">
    <location>
        <position position="101"/>
    </location>
    <ligand>
        <name>tRNA</name>
        <dbReference type="ChEBI" id="CHEBI:17843"/>
    </ligand>
</feature>
<dbReference type="HAMAP" id="MF_00083">
    <property type="entry name" value="Pept_tRNA_hydro_bact"/>
    <property type="match status" value="1"/>
</dbReference>
<dbReference type="Gene3D" id="3.40.50.1470">
    <property type="entry name" value="Peptidyl-tRNA hydrolase"/>
    <property type="match status" value="1"/>
</dbReference>
<dbReference type="OrthoDB" id="9800507at2"/>
<dbReference type="GeneID" id="92758906"/>
<evidence type="ECO:0000256" key="6">
    <source>
        <dbReference type="ARBA" id="ARBA00050038"/>
    </source>
</evidence>
<feature type="active site" description="Proton acceptor" evidence="7">
    <location>
        <position position="29"/>
    </location>
</feature>
<dbReference type="EMBL" id="CP066007">
    <property type="protein sequence ID" value="QQB46748.1"/>
    <property type="molecule type" value="Genomic_DNA"/>
</dbReference>
<accession>A0A7T4EG81</accession>
<organism evidence="10 12">
    <name type="scientific">Corynebacterium glucuronolyticum</name>
    <dbReference type="NCBI Taxonomy" id="39791"/>
    <lineage>
        <taxon>Bacteria</taxon>
        <taxon>Bacillati</taxon>
        <taxon>Actinomycetota</taxon>
        <taxon>Actinomycetes</taxon>
        <taxon>Mycobacteriales</taxon>
        <taxon>Corynebacteriaceae</taxon>
        <taxon>Corynebacterium</taxon>
    </lineage>
</organism>
<evidence type="ECO:0000256" key="3">
    <source>
        <dbReference type="ARBA" id="ARBA00022801"/>
    </source>
</evidence>
<feature type="site" description="Discriminates between blocked and unblocked aminoacyl-tRNA" evidence="7">
    <location>
        <position position="19"/>
    </location>
</feature>
<dbReference type="PROSITE" id="PS01195">
    <property type="entry name" value="PEPT_TRNA_HYDROL_1"/>
    <property type="match status" value="1"/>
</dbReference>
<dbReference type="NCBIfam" id="TIGR00447">
    <property type="entry name" value="pth"/>
    <property type="match status" value="1"/>
</dbReference>
<evidence type="ECO:0000256" key="9">
    <source>
        <dbReference type="RuleBase" id="RU004320"/>
    </source>
</evidence>
<dbReference type="InterPro" id="IPR001328">
    <property type="entry name" value="Pept_tRNA_hydro"/>
</dbReference>